<dbReference type="AlphaFoldDB" id="A0A1F2PBD4"/>
<dbReference type="SUPFAM" id="SSF51658">
    <property type="entry name" value="Xylose isomerase-like"/>
    <property type="match status" value="1"/>
</dbReference>
<dbReference type="InterPro" id="IPR036237">
    <property type="entry name" value="Xyl_isomerase-like_sf"/>
</dbReference>
<dbReference type="EMBL" id="LYOS01000001">
    <property type="protein sequence ID" value="OFV68720.1"/>
    <property type="molecule type" value="Genomic_DNA"/>
</dbReference>
<name>A0A1F2PBD4_9EURY</name>
<dbReference type="Gene3D" id="3.20.20.150">
    <property type="entry name" value="Divalent-metal-dependent TIM barrel enzymes"/>
    <property type="match status" value="1"/>
</dbReference>
<sequence>MIGISTFPYITMSLYDALSEIEKLSSHAEVLSESRHNILLYGEVLSSFNLKYTIHAPITDMNFSSIHPPIRDAAMGVLEDVIRYGVEIGAEVFVVHPGYLGWITDLELAQQRMRVSLNGMEALAKEYGVLIAIENQPDHEYLLFRTPDLLSELDGLGFTLDVGHANTAGMLPDFLEHQVDHLHLHDNNGETDEHLAIGEGSIDFSEVAKATKSNGITKILELRDAEGLEASLSELKKIYED</sequence>
<dbReference type="Pfam" id="PF01261">
    <property type="entry name" value="AP_endonuc_2"/>
    <property type="match status" value="1"/>
</dbReference>
<dbReference type="Proteomes" id="UP000186940">
    <property type="component" value="Unassembled WGS sequence"/>
</dbReference>
<dbReference type="GO" id="GO:0008833">
    <property type="term" value="F:deoxyribonuclease IV (phage-T4-induced) activity"/>
    <property type="evidence" value="ECO:0007669"/>
    <property type="project" value="UniProtKB-EC"/>
</dbReference>
<accession>A0A1F2PBD4</accession>
<evidence type="ECO:0000313" key="2">
    <source>
        <dbReference type="EMBL" id="OFV68720.1"/>
    </source>
</evidence>
<organism evidence="2 3">
    <name type="scientific">Candidatus Syntropharchaeum caldarium</name>
    <dbReference type="NCBI Taxonomy" id="1838285"/>
    <lineage>
        <taxon>Archaea</taxon>
        <taxon>Methanobacteriati</taxon>
        <taxon>Methanobacteriota</taxon>
        <taxon>Stenosarchaea group</taxon>
        <taxon>Methanomicrobia</taxon>
        <taxon>Methanosarcinales</taxon>
        <taxon>ANME-2 cluster</taxon>
        <taxon>Candidatus Syntropharchaeum</taxon>
    </lineage>
</organism>
<protein>
    <submittedName>
        <fullName evidence="2">Xylose isomerase</fullName>
        <ecNumber evidence="2">3.1.21.2</ecNumber>
    </submittedName>
</protein>
<dbReference type="InterPro" id="IPR050312">
    <property type="entry name" value="IolE/XylAMocC-like"/>
</dbReference>
<evidence type="ECO:0000313" key="3">
    <source>
        <dbReference type="Proteomes" id="UP000186940"/>
    </source>
</evidence>
<dbReference type="PANTHER" id="PTHR12110:SF21">
    <property type="entry name" value="XYLOSE ISOMERASE-LIKE TIM BARREL DOMAIN-CONTAINING PROTEIN"/>
    <property type="match status" value="1"/>
</dbReference>
<gene>
    <name evidence="2" type="ORF">SCAL_000396</name>
</gene>
<dbReference type="EC" id="3.1.21.2" evidence="2"/>
<comment type="caution">
    <text evidence="2">The sequence shown here is derived from an EMBL/GenBank/DDBJ whole genome shotgun (WGS) entry which is preliminary data.</text>
</comment>
<evidence type="ECO:0000259" key="1">
    <source>
        <dbReference type="Pfam" id="PF01261"/>
    </source>
</evidence>
<keyword evidence="2" id="KW-0413">Isomerase</keyword>
<dbReference type="PANTHER" id="PTHR12110">
    <property type="entry name" value="HYDROXYPYRUVATE ISOMERASE"/>
    <property type="match status" value="1"/>
</dbReference>
<dbReference type="InterPro" id="IPR013022">
    <property type="entry name" value="Xyl_isomerase-like_TIM-brl"/>
</dbReference>
<feature type="domain" description="Xylose isomerase-like TIM barrel" evidence="1">
    <location>
        <begin position="37"/>
        <end position="231"/>
    </location>
</feature>
<dbReference type="STRING" id="1838285.SCAL_000396"/>
<keyword evidence="2" id="KW-0378">Hydrolase</keyword>
<reference evidence="2" key="1">
    <citation type="submission" date="2016-05" db="EMBL/GenBank/DDBJ databases">
        <title>Microbial consortia oxidize butane by reversing methanogenesis.</title>
        <authorList>
            <person name="Laso-Perez R."/>
            <person name="Richter M."/>
            <person name="Wegener G."/>
            <person name="Musat F."/>
        </authorList>
    </citation>
    <scope>NUCLEOTIDE SEQUENCE [LARGE SCALE GENOMIC DNA]</scope>
    <source>
        <strain evidence="2">BOX2</strain>
    </source>
</reference>
<dbReference type="GO" id="GO:0016853">
    <property type="term" value="F:isomerase activity"/>
    <property type="evidence" value="ECO:0007669"/>
    <property type="project" value="UniProtKB-KW"/>
</dbReference>
<keyword evidence="3" id="KW-1185">Reference proteome</keyword>
<proteinExistence type="predicted"/>